<dbReference type="CDD" id="cd02846">
    <property type="entry name" value="PAZ_argonaute_like"/>
    <property type="match status" value="1"/>
</dbReference>
<comment type="caution">
    <text evidence="2">The sequence shown here is derived from an EMBL/GenBank/DDBJ whole genome shotgun (WGS) entry which is preliminary data.</text>
</comment>
<gene>
    <name evidence="2" type="ORF">IFM89_025823</name>
</gene>
<sequence length="171" mass="19233">MLPPQQFDDDAASMDSVLCVSRSRLLKKGFTQNDCTGDLPHAVKFGYNHESKPKMLLEVGSSHIKSSTLTPSCDLDLRKSSIVTSDPEATSRTNQTLWFTVDECGQRMSVAQYFHDKYDAKLRYGHWPALQAGSDSKPSYFPMEVCKIVEGQRYSKKLNVKQVTNMLRASC</sequence>
<dbReference type="Gene3D" id="2.170.260.10">
    <property type="entry name" value="paz domain"/>
    <property type="match status" value="1"/>
</dbReference>
<dbReference type="SUPFAM" id="SSF101690">
    <property type="entry name" value="PAZ domain"/>
    <property type="match status" value="1"/>
</dbReference>
<protein>
    <recommendedName>
        <fullName evidence="1">PAZ domain-containing protein</fullName>
    </recommendedName>
</protein>
<feature type="domain" description="PAZ" evidence="1">
    <location>
        <begin position="41"/>
        <end position="150"/>
    </location>
</feature>
<dbReference type="OrthoDB" id="5812648at2759"/>
<dbReference type="PROSITE" id="PS50821">
    <property type="entry name" value="PAZ"/>
    <property type="match status" value="1"/>
</dbReference>
<dbReference type="InterPro" id="IPR036085">
    <property type="entry name" value="PAZ_dom_sf"/>
</dbReference>
<evidence type="ECO:0000313" key="2">
    <source>
        <dbReference type="EMBL" id="KAF9593889.1"/>
    </source>
</evidence>
<keyword evidence="3" id="KW-1185">Reference proteome</keyword>
<name>A0A835LJG1_9MAGN</name>
<evidence type="ECO:0000259" key="1">
    <source>
        <dbReference type="PROSITE" id="PS50821"/>
    </source>
</evidence>
<reference evidence="2 3" key="1">
    <citation type="submission" date="2020-10" db="EMBL/GenBank/DDBJ databases">
        <title>The Coptis chinensis genome and diversification of protoberbering-type alkaloids.</title>
        <authorList>
            <person name="Wang B."/>
            <person name="Shu S."/>
            <person name="Song C."/>
            <person name="Liu Y."/>
        </authorList>
    </citation>
    <scope>NUCLEOTIDE SEQUENCE [LARGE SCALE GENOMIC DNA]</scope>
    <source>
        <strain evidence="2">HL-2020</strain>
        <tissue evidence="2">Leaf</tissue>
    </source>
</reference>
<dbReference type="PANTHER" id="PTHR22891">
    <property type="entry name" value="EUKARYOTIC TRANSLATION INITIATION FACTOR 2C"/>
    <property type="match status" value="1"/>
</dbReference>
<dbReference type="EMBL" id="JADFTS010000008">
    <property type="protein sequence ID" value="KAF9593889.1"/>
    <property type="molecule type" value="Genomic_DNA"/>
</dbReference>
<dbReference type="InterPro" id="IPR003100">
    <property type="entry name" value="PAZ_dom"/>
</dbReference>
<dbReference type="GO" id="GO:0003723">
    <property type="term" value="F:RNA binding"/>
    <property type="evidence" value="ECO:0007669"/>
    <property type="project" value="InterPro"/>
</dbReference>
<dbReference type="Proteomes" id="UP000631114">
    <property type="component" value="Unassembled WGS sequence"/>
</dbReference>
<dbReference type="Pfam" id="PF02170">
    <property type="entry name" value="PAZ"/>
    <property type="match status" value="1"/>
</dbReference>
<evidence type="ECO:0000313" key="3">
    <source>
        <dbReference type="Proteomes" id="UP000631114"/>
    </source>
</evidence>
<proteinExistence type="predicted"/>
<organism evidence="2 3">
    <name type="scientific">Coptis chinensis</name>
    <dbReference type="NCBI Taxonomy" id="261450"/>
    <lineage>
        <taxon>Eukaryota</taxon>
        <taxon>Viridiplantae</taxon>
        <taxon>Streptophyta</taxon>
        <taxon>Embryophyta</taxon>
        <taxon>Tracheophyta</taxon>
        <taxon>Spermatophyta</taxon>
        <taxon>Magnoliopsida</taxon>
        <taxon>Ranunculales</taxon>
        <taxon>Ranunculaceae</taxon>
        <taxon>Coptidoideae</taxon>
        <taxon>Coptis</taxon>
    </lineage>
</organism>
<accession>A0A835LJG1</accession>
<dbReference type="AlphaFoldDB" id="A0A835LJG1"/>